<reference evidence="2 3" key="1">
    <citation type="submission" date="2024-04" db="EMBL/GenBank/DDBJ databases">
        <title>Isolation of an actinomycete strain from pig manure.</title>
        <authorList>
            <person name="Gong T."/>
            <person name="Yu Z."/>
            <person name="An M."/>
            <person name="Wei C."/>
            <person name="Yang W."/>
            <person name="Liu L."/>
        </authorList>
    </citation>
    <scope>NUCLEOTIDE SEQUENCE [LARGE SCALE GENOMIC DNA]</scope>
    <source>
        <strain evidence="2 3">ZF39</strain>
    </source>
</reference>
<sequence length="89" mass="9353">MADERAARAALDSAILALAGDRRSTPCTAADRGLWTSRATEDREAAAWRCGPCPILAACAAVGDFEPFGVWGGVDRSPRIGRPPREVAA</sequence>
<evidence type="ECO:0000259" key="1">
    <source>
        <dbReference type="PROSITE" id="PS51674"/>
    </source>
</evidence>
<dbReference type="PROSITE" id="PS51674">
    <property type="entry name" value="4FE4S_WBL"/>
    <property type="match status" value="1"/>
</dbReference>
<evidence type="ECO:0000313" key="2">
    <source>
        <dbReference type="EMBL" id="XAN09169.1"/>
    </source>
</evidence>
<dbReference type="EMBL" id="CP154795">
    <property type="protein sequence ID" value="XAN09169.1"/>
    <property type="molecule type" value="Genomic_DNA"/>
</dbReference>
<name>A0ABZ3FWR2_9ACTN</name>
<organism evidence="2 3">
    <name type="scientific">Ammonicoccus fulvus</name>
    <dbReference type="NCBI Taxonomy" id="3138240"/>
    <lineage>
        <taxon>Bacteria</taxon>
        <taxon>Bacillati</taxon>
        <taxon>Actinomycetota</taxon>
        <taxon>Actinomycetes</taxon>
        <taxon>Propionibacteriales</taxon>
        <taxon>Propionibacteriaceae</taxon>
        <taxon>Ammonicoccus</taxon>
    </lineage>
</organism>
<dbReference type="RefSeq" id="WP_425310626.1">
    <property type="nucleotide sequence ID" value="NZ_CP154795.1"/>
</dbReference>
<gene>
    <name evidence="2" type="ORF">AADG42_18210</name>
</gene>
<accession>A0ABZ3FWR2</accession>
<keyword evidence="3" id="KW-1185">Reference proteome</keyword>
<dbReference type="Pfam" id="PF02467">
    <property type="entry name" value="Whib"/>
    <property type="match status" value="1"/>
</dbReference>
<dbReference type="Proteomes" id="UP001442841">
    <property type="component" value="Chromosome"/>
</dbReference>
<protein>
    <submittedName>
        <fullName evidence="2">WhiB family transcriptional regulator</fullName>
    </submittedName>
</protein>
<dbReference type="InterPro" id="IPR034768">
    <property type="entry name" value="4FE4S_WBL"/>
</dbReference>
<feature type="domain" description="4Fe-4S Wbl-type" evidence="1">
    <location>
        <begin position="26"/>
        <end position="81"/>
    </location>
</feature>
<evidence type="ECO:0000313" key="3">
    <source>
        <dbReference type="Proteomes" id="UP001442841"/>
    </source>
</evidence>
<proteinExistence type="predicted"/>